<organism evidence="1 2">
    <name type="scientific">Moraxella porci DSM 25326</name>
    <dbReference type="NCBI Taxonomy" id="573983"/>
    <lineage>
        <taxon>Bacteria</taxon>
        <taxon>Pseudomonadati</taxon>
        <taxon>Pseudomonadota</taxon>
        <taxon>Gammaproteobacteria</taxon>
        <taxon>Moraxellales</taxon>
        <taxon>Moraxellaceae</taxon>
        <taxon>Moraxella</taxon>
    </lineage>
</organism>
<dbReference type="EMBL" id="MUYV01000006">
    <property type="protein sequence ID" value="OOS24940.1"/>
    <property type="molecule type" value="Genomic_DNA"/>
</dbReference>
<protein>
    <submittedName>
        <fullName evidence="1">Uncharacterized protein</fullName>
    </submittedName>
</protein>
<dbReference type="Proteomes" id="UP000190683">
    <property type="component" value="Unassembled WGS sequence"/>
</dbReference>
<keyword evidence="2" id="KW-1185">Reference proteome</keyword>
<dbReference type="STRING" id="573983.B0681_05640"/>
<dbReference type="AlphaFoldDB" id="A0A1T0CRI0"/>
<reference evidence="1 2" key="1">
    <citation type="submission" date="2017-02" db="EMBL/GenBank/DDBJ databases">
        <title>Draft genome sequence of Moraxella porci CCUG 54912T type strain.</title>
        <authorList>
            <person name="Salva-Serra F."/>
            <person name="Engstrom-Jakobsson H."/>
            <person name="Thorell K."/>
            <person name="Jaen-Luchoro D."/>
            <person name="Gonzales-Siles L."/>
            <person name="Karlsson R."/>
            <person name="Yazdan S."/>
            <person name="Boulund F."/>
            <person name="Johnning A."/>
            <person name="Engstrand L."/>
            <person name="Kristiansson E."/>
            <person name="Moore E."/>
        </authorList>
    </citation>
    <scope>NUCLEOTIDE SEQUENCE [LARGE SCALE GENOMIC DNA]</scope>
    <source>
        <strain evidence="1 2">CCUG 54912</strain>
    </source>
</reference>
<accession>A0A1T0CRI0</accession>
<comment type="caution">
    <text evidence="1">The sequence shown here is derived from an EMBL/GenBank/DDBJ whole genome shotgun (WGS) entry which is preliminary data.</text>
</comment>
<proteinExistence type="predicted"/>
<name>A0A1T0CRI0_9GAMM</name>
<evidence type="ECO:0000313" key="1">
    <source>
        <dbReference type="EMBL" id="OOS24940.1"/>
    </source>
</evidence>
<gene>
    <name evidence="1" type="ORF">B0681_05640</name>
</gene>
<sequence length="95" mass="11261">MVRFFLEVAKKYHKYEIIDYDNDTKIDECIFVILVGGNMMYATRHFNQRQSQRGIGKEMVEIVMAFGEIKGDKLFLNKKLCQKHIQLLEKDLSRT</sequence>
<evidence type="ECO:0000313" key="2">
    <source>
        <dbReference type="Proteomes" id="UP000190683"/>
    </source>
</evidence>